<dbReference type="GO" id="GO:0009567">
    <property type="term" value="P:double fertilization forming a zygote and endosperm"/>
    <property type="evidence" value="ECO:0007669"/>
    <property type="project" value="TreeGrafter"/>
</dbReference>
<dbReference type="GO" id="GO:0031982">
    <property type="term" value="C:vesicle"/>
    <property type="evidence" value="ECO:0007669"/>
    <property type="project" value="TreeGrafter"/>
</dbReference>
<dbReference type="Pfam" id="PF05617">
    <property type="entry name" value="Prolamin_like"/>
    <property type="match status" value="1"/>
</dbReference>
<dbReference type="PANTHER" id="PTHR31181">
    <property type="entry name" value="EGG CELL-SECRETED PROTEIN 1.4"/>
    <property type="match status" value="1"/>
</dbReference>
<keyword evidence="5" id="KW-1185">Reference proteome</keyword>
<feature type="chain" id="PRO_5004351219" description="Prolamin-like domain-containing protein" evidence="2">
    <location>
        <begin position="30"/>
        <end position="122"/>
    </location>
</feature>
<dbReference type="AlphaFoldDB" id="R0GEC1"/>
<protein>
    <recommendedName>
        <fullName evidence="3">Prolamin-like domain-containing protein</fullName>
    </recommendedName>
</protein>
<dbReference type="eggNOG" id="ENOG502S9MP">
    <property type="taxonomic scope" value="Eukaryota"/>
</dbReference>
<dbReference type="EMBL" id="KB870812">
    <property type="protein sequence ID" value="EOA15049.1"/>
    <property type="molecule type" value="Genomic_DNA"/>
</dbReference>
<dbReference type="GO" id="GO:0080155">
    <property type="term" value="P:regulation of double fertilization forming a zygote and endosperm"/>
    <property type="evidence" value="ECO:0007669"/>
    <property type="project" value="TreeGrafter"/>
</dbReference>
<organism evidence="4 5">
    <name type="scientific">Capsella rubella</name>
    <dbReference type="NCBI Taxonomy" id="81985"/>
    <lineage>
        <taxon>Eukaryota</taxon>
        <taxon>Viridiplantae</taxon>
        <taxon>Streptophyta</taxon>
        <taxon>Embryophyta</taxon>
        <taxon>Tracheophyta</taxon>
        <taxon>Spermatophyta</taxon>
        <taxon>Magnoliopsida</taxon>
        <taxon>eudicotyledons</taxon>
        <taxon>Gunneridae</taxon>
        <taxon>Pentapetalae</taxon>
        <taxon>rosids</taxon>
        <taxon>malvids</taxon>
        <taxon>Brassicales</taxon>
        <taxon>Brassicaceae</taxon>
        <taxon>Camelineae</taxon>
        <taxon>Capsella</taxon>
    </lineage>
</organism>
<sequence length="122" mass="13186">MESKARAIASVVLAVVLCALVLITPGAVAHDQQPPRPKSPPSYSPIDLGKCWSSLFNVHGCVLELYKSVFTGKFGNVGVACCKAYSTIDANCWPHMFPLNPFFPPLIKDNCAHIVPNLPAHK</sequence>
<dbReference type="Proteomes" id="UP000029121">
    <property type="component" value="Unassembled WGS sequence"/>
</dbReference>
<keyword evidence="1 2" id="KW-0732">Signal</keyword>
<accession>R0GEC1</accession>
<evidence type="ECO:0000256" key="2">
    <source>
        <dbReference type="SAM" id="SignalP"/>
    </source>
</evidence>
<evidence type="ECO:0000313" key="4">
    <source>
        <dbReference type="EMBL" id="EOA15049.1"/>
    </source>
</evidence>
<feature type="domain" description="Prolamin-like" evidence="3">
    <location>
        <begin position="50"/>
        <end position="111"/>
    </location>
</feature>
<reference evidence="5" key="1">
    <citation type="journal article" date="2013" name="Nat. Genet.">
        <title>The Capsella rubella genome and the genomic consequences of rapid mating system evolution.</title>
        <authorList>
            <person name="Slotte T."/>
            <person name="Hazzouri K.M."/>
            <person name="Agren J.A."/>
            <person name="Koenig D."/>
            <person name="Maumus F."/>
            <person name="Guo Y.L."/>
            <person name="Steige K."/>
            <person name="Platts A.E."/>
            <person name="Escobar J.S."/>
            <person name="Newman L.K."/>
            <person name="Wang W."/>
            <person name="Mandakova T."/>
            <person name="Vello E."/>
            <person name="Smith L.M."/>
            <person name="Henz S.R."/>
            <person name="Steffen J."/>
            <person name="Takuno S."/>
            <person name="Brandvain Y."/>
            <person name="Coop G."/>
            <person name="Andolfatto P."/>
            <person name="Hu T.T."/>
            <person name="Blanchette M."/>
            <person name="Clark R.M."/>
            <person name="Quesneville H."/>
            <person name="Nordborg M."/>
            <person name="Gaut B.S."/>
            <person name="Lysak M.A."/>
            <person name="Jenkins J."/>
            <person name="Grimwood J."/>
            <person name="Chapman J."/>
            <person name="Prochnik S."/>
            <person name="Shu S."/>
            <person name="Rokhsar D."/>
            <person name="Schmutz J."/>
            <person name="Weigel D."/>
            <person name="Wright S.I."/>
        </authorList>
    </citation>
    <scope>NUCLEOTIDE SEQUENCE [LARGE SCALE GENOMIC DNA]</scope>
    <source>
        <strain evidence="5">cv. Monte Gargano</strain>
    </source>
</reference>
<evidence type="ECO:0000313" key="5">
    <source>
        <dbReference type="Proteomes" id="UP000029121"/>
    </source>
</evidence>
<feature type="signal peptide" evidence="2">
    <location>
        <begin position="1"/>
        <end position="29"/>
    </location>
</feature>
<name>R0GEC1_9BRAS</name>
<proteinExistence type="predicted"/>
<evidence type="ECO:0000259" key="3">
    <source>
        <dbReference type="Pfam" id="PF05617"/>
    </source>
</evidence>
<dbReference type="InterPro" id="IPR008502">
    <property type="entry name" value="Prolamin-like"/>
</dbReference>
<dbReference type="PANTHER" id="PTHR31181:SF75">
    <property type="entry name" value="EGG CELL-SECRETED-LIKE PROTEIN (DUF1278)"/>
    <property type="match status" value="1"/>
</dbReference>
<dbReference type="GO" id="GO:0005576">
    <property type="term" value="C:extracellular region"/>
    <property type="evidence" value="ECO:0007669"/>
    <property type="project" value="TreeGrafter"/>
</dbReference>
<gene>
    <name evidence="4" type="ORF">CARUB_v10028408mg</name>
</gene>
<dbReference type="GO" id="GO:2000008">
    <property type="term" value="P:regulation of protein localization to cell surface"/>
    <property type="evidence" value="ECO:0007669"/>
    <property type="project" value="TreeGrafter"/>
</dbReference>
<evidence type="ECO:0000256" key="1">
    <source>
        <dbReference type="ARBA" id="ARBA00022729"/>
    </source>
</evidence>